<dbReference type="OrthoDB" id="7569823at2"/>
<sequence>MNKFVLSLAAVAALTAGAAPAMAQGRGSNLDNRIETLQDQLQRGVQRGTITRSEAQPLRDRLRALTRLERQYSRNGFTRAEQRTLQDRIQSLRSQIQRAEANRVAANRFGRR</sequence>
<dbReference type="RefSeq" id="WP_135088556.1">
    <property type="nucleotide sequence ID" value="NZ_SPDV01000033.1"/>
</dbReference>
<dbReference type="EMBL" id="SPDV01000033">
    <property type="protein sequence ID" value="TFI57339.1"/>
    <property type="molecule type" value="Genomic_DNA"/>
</dbReference>
<keyword evidence="3" id="KW-1185">Reference proteome</keyword>
<reference evidence="2 3" key="1">
    <citation type="submission" date="2019-03" db="EMBL/GenBank/DDBJ databases">
        <title>Genome sequence of Sphingomonas sp. 17J27-24.</title>
        <authorList>
            <person name="Kim M."/>
            <person name="Maeng S."/>
            <person name="Sathiyaraj S."/>
        </authorList>
    </citation>
    <scope>NUCLEOTIDE SEQUENCE [LARGE SCALE GENOMIC DNA]</scope>
    <source>
        <strain evidence="2 3">17J27-24</strain>
    </source>
</reference>
<evidence type="ECO:0000313" key="3">
    <source>
        <dbReference type="Proteomes" id="UP000298213"/>
    </source>
</evidence>
<dbReference type="Proteomes" id="UP000298213">
    <property type="component" value="Unassembled WGS sequence"/>
</dbReference>
<feature type="signal peptide" evidence="1">
    <location>
        <begin position="1"/>
        <end position="23"/>
    </location>
</feature>
<organism evidence="2 3">
    <name type="scientific">Sphingomonas parva</name>
    <dbReference type="NCBI Taxonomy" id="2555898"/>
    <lineage>
        <taxon>Bacteria</taxon>
        <taxon>Pseudomonadati</taxon>
        <taxon>Pseudomonadota</taxon>
        <taxon>Alphaproteobacteria</taxon>
        <taxon>Sphingomonadales</taxon>
        <taxon>Sphingomonadaceae</taxon>
        <taxon>Sphingomonas</taxon>
    </lineage>
</organism>
<name>A0A4Y8ZR77_9SPHN</name>
<proteinExistence type="predicted"/>
<accession>A0A4Y8ZR77</accession>
<evidence type="ECO:0000256" key="1">
    <source>
        <dbReference type="SAM" id="SignalP"/>
    </source>
</evidence>
<protein>
    <submittedName>
        <fullName evidence="2">Uncharacterized protein</fullName>
    </submittedName>
</protein>
<evidence type="ECO:0000313" key="2">
    <source>
        <dbReference type="EMBL" id="TFI57339.1"/>
    </source>
</evidence>
<comment type="caution">
    <text evidence="2">The sequence shown here is derived from an EMBL/GenBank/DDBJ whole genome shotgun (WGS) entry which is preliminary data.</text>
</comment>
<gene>
    <name evidence="2" type="ORF">E2493_15870</name>
</gene>
<dbReference type="AlphaFoldDB" id="A0A4Y8ZR77"/>
<keyword evidence="1" id="KW-0732">Signal</keyword>
<feature type="chain" id="PRO_5021239698" evidence="1">
    <location>
        <begin position="24"/>
        <end position="112"/>
    </location>
</feature>